<evidence type="ECO:0000313" key="2">
    <source>
        <dbReference type="EMBL" id="PSK46087.1"/>
    </source>
</evidence>
<reference evidence="2 3" key="1">
    <citation type="submission" date="2017-05" db="EMBL/GenBank/DDBJ databases">
        <title>Draft genome sequence of Elsinoe australis.</title>
        <authorList>
            <person name="Cheng Q."/>
        </authorList>
    </citation>
    <scope>NUCLEOTIDE SEQUENCE [LARGE SCALE GENOMIC DNA]</scope>
    <source>
        <strain evidence="2 3">NL1</strain>
    </source>
</reference>
<dbReference type="InterPro" id="IPR000182">
    <property type="entry name" value="GNAT_dom"/>
</dbReference>
<gene>
    <name evidence="2" type="ORF">B9Z65_5055</name>
</gene>
<comment type="caution">
    <text evidence="2">The sequence shown here is derived from an EMBL/GenBank/DDBJ whole genome shotgun (WGS) entry which is preliminary data.</text>
</comment>
<accession>A0A2P7ZCX8</accession>
<dbReference type="SUPFAM" id="SSF55729">
    <property type="entry name" value="Acyl-CoA N-acyltransferases (Nat)"/>
    <property type="match status" value="1"/>
</dbReference>
<dbReference type="PANTHER" id="PTHR42791:SF14">
    <property type="entry name" value="N-ACETYLTRANSFERASE DOMAIN-CONTAINING PROTEIN"/>
    <property type="match status" value="1"/>
</dbReference>
<sequence>MTTSQDGVIIAPAATAKDIEQSNYCVSEAFGRQVKDAAWILMNPDWDSEAGRARRSQMMIKQWKSTTNDKAGRPDAIYLTASVPDPSDPKERRVAGLAIWKQLSLVEGHGIAFNGDISEALKDHDEQKQRFGTQLFRSLWKRRIEYLHQVSASGRDPPAIFVLDMCAVDPAFQRRGIAAKLVQWGLEEAKRRGNLECTTEGSAMGRGVYRKLGFKDEGVGDIKWDDMDEEFRDWDKPPNVFLRTGV</sequence>
<evidence type="ECO:0000313" key="3">
    <source>
        <dbReference type="Proteomes" id="UP000243723"/>
    </source>
</evidence>
<dbReference type="PANTHER" id="PTHR42791">
    <property type="entry name" value="GNAT FAMILY ACETYLTRANSFERASE"/>
    <property type="match status" value="1"/>
</dbReference>
<name>A0A2P7ZCX8_9PEZI</name>
<dbReference type="CDD" id="cd04301">
    <property type="entry name" value="NAT_SF"/>
    <property type="match status" value="1"/>
</dbReference>
<dbReference type="PROSITE" id="PS51186">
    <property type="entry name" value="GNAT"/>
    <property type="match status" value="1"/>
</dbReference>
<dbReference type="EMBL" id="NHZQ01000236">
    <property type="protein sequence ID" value="PSK46087.1"/>
    <property type="molecule type" value="Genomic_DNA"/>
</dbReference>
<dbReference type="OrthoDB" id="2832510at2759"/>
<dbReference type="AlphaFoldDB" id="A0A2P7ZCX8"/>
<dbReference type="InterPro" id="IPR016181">
    <property type="entry name" value="Acyl_CoA_acyltransferase"/>
</dbReference>
<keyword evidence="3" id="KW-1185">Reference proteome</keyword>
<evidence type="ECO:0000259" key="1">
    <source>
        <dbReference type="PROSITE" id="PS51186"/>
    </source>
</evidence>
<dbReference type="GO" id="GO:0016747">
    <property type="term" value="F:acyltransferase activity, transferring groups other than amino-acyl groups"/>
    <property type="evidence" value="ECO:0007669"/>
    <property type="project" value="InterPro"/>
</dbReference>
<dbReference type="Gene3D" id="3.40.630.30">
    <property type="match status" value="1"/>
</dbReference>
<organism evidence="2 3">
    <name type="scientific">Elsinoe australis</name>
    <dbReference type="NCBI Taxonomy" id="40998"/>
    <lineage>
        <taxon>Eukaryota</taxon>
        <taxon>Fungi</taxon>
        <taxon>Dikarya</taxon>
        <taxon>Ascomycota</taxon>
        <taxon>Pezizomycotina</taxon>
        <taxon>Dothideomycetes</taxon>
        <taxon>Dothideomycetidae</taxon>
        <taxon>Myriangiales</taxon>
        <taxon>Elsinoaceae</taxon>
        <taxon>Elsinoe</taxon>
    </lineage>
</organism>
<proteinExistence type="predicted"/>
<protein>
    <submittedName>
        <fullName evidence="2">Protein translocase SEC61 complex gamma subunit, archaeal and eukaryotic</fullName>
    </submittedName>
</protein>
<dbReference type="InterPro" id="IPR052523">
    <property type="entry name" value="Trichothecene_AcTrans"/>
</dbReference>
<feature type="domain" description="N-acetyltransferase" evidence="1">
    <location>
        <begin position="163"/>
        <end position="235"/>
    </location>
</feature>
<dbReference type="Proteomes" id="UP000243723">
    <property type="component" value="Unassembled WGS sequence"/>
</dbReference>
<dbReference type="Pfam" id="PF13508">
    <property type="entry name" value="Acetyltransf_7"/>
    <property type="match status" value="1"/>
</dbReference>
<dbReference type="STRING" id="40998.A0A2P7ZCX8"/>